<sequence length="49" mass="5261">MDKLAKEANKEDATTETAGTTGWDGGPVTVKQWMCEANTGINRSFRGGE</sequence>
<gene>
    <name evidence="2" type="ORF">J3R75_001504</name>
    <name evidence="3" type="ORF">J3R75_001706</name>
</gene>
<evidence type="ECO:0000313" key="2">
    <source>
        <dbReference type="EMBL" id="MDQ0289397.1"/>
    </source>
</evidence>
<organism evidence="3 4">
    <name type="scientific">Oligosphaera ethanolica</name>
    <dbReference type="NCBI Taxonomy" id="760260"/>
    <lineage>
        <taxon>Bacteria</taxon>
        <taxon>Pseudomonadati</taxon>
        <taxon>Lentisphaerota</taxon>
        <taxon>Oligosphaeria</taxon>
        <taxon>Oligosphaerales</taxon>
        <taxon>Oligosphaeraceae</taxon>
        <taxon>Oligosphaera</taxon>
    </lineage>
</organism>
<dbReference type="EMBL" id="JAUSVL010000001">
    <property type="protein sequence ID" value="MDQ0289397.1"/>
    <property type="molecule type" value="Genomic_DNA"/>
</dbReference>
<evidence type="ECO:0000313" key="3">
    <source>
        <dbReference type="EMBL" id="MDQ0289599.1"/>
    </source>
</evidence>
<dbReference type="AlphaFoldDB" id="A0AAE4AMR8"/>
<feature type="compositionally biased region" description="Basic and acidic residues" evidence="1">
    <location>
        <begin position="1"/>
        <end position="13"/>
    </location>
</feature>
<feature type="region of interest" description="Disordered" evidence="1">
    <location>
        <begin position="1"/>
        <end position="27"/>
    </location>
</feature>
<dbReference type="EMBL" id="JAUSVL010000001">
    <property type="protein sequence ID" value="MDQ0289599.1"/>
    <property type="molecule type" value="Genomic_DNA"/>
</dbReference>
<evidence type="ECO:0000256" key="1">
    <source>
        <dbReference type="SAM" id="MobiDB-lite"/>
    </source>
</evidence>
<proteinExistence type="predicted"/>
<dbReference type="Proteomes" id="UP001238163">
    <property type="component" value="Unassembled WGS sequence"/>
</dbReference>
<dbReference type="RefSeq" id="WP_307260816.1">
    <property type="nucleotide sequence ID" value="NZ_JAUSVL010000001.1"/>
</dbReference>
<evidence type="ECO:0000313" key="4">
    <source>
        <dbReference type="Proteomes" id="UP001238163"/>
    </source>
</evidence>
<reference evidence="3" key="1">
    <citation type="submission" date="2023-07" db="EMBL/GenBank/DDBJ databases">
        <title>Genomic Encyclopedia of Type Strains, Phase IV (KMG-IV): sequencing the most valuable type-strain genomes for metagenomic binning, comparative biology and taxonomic classification.</title>
        <authorList>
            <person name="Goeker M."/>
        </authorList>
    </citation>
    <scope>NUCLEOTIDE SEQUENCE</scope>
    <source>
        <strain evidence="3">DSM 24202</strain>
    </source>
</reference>
<protein>
    <submittedName>
        <fullName evidence="3">Uncharacterized protein</fullName>
    </submittedName>
</protein>
<accession>A0AAE4AMR8</accession>
<keyword evidence="4" id="KW-1185">Reference proteome</keyword>
<name>A0AAE4AMR8_9BACT</name>
<comment type="caution">
    <text evidence="3">The sequence shown here is derived from an EMBL/GenBank/DDBJ whole genome shotgun (WGS) entry which is preliminary data.</text>
</comment>